<evidence type="ECO:0000313" key="11">
    <source>
        <dbReference type="EMBL" id="SCG80267.1"/>
    </source>
</evidence>
<keyword evidence="5 9" id="KW-0676">Redox-active center</keyword>
<feature type="domain" description="Thioredoxin" evidence="10">
    <location>
        <begin position="1"/>
        <end position="114"/>
    </location>
</feature>
<keyword evidence="3" id="KW-0249">Electron transport</keyword>
<evidence type="ECO:0000256" key="7">
    <source>
        <dbReference type="PIRNR" id="PIRNR000077"/>
    </source>
</evidence>
<evidence type="ECO:0000256" key="3">
    <source>
        <dbReference type="ARBA" id="ARBA00022982"/>
    </source>
</evidence>
<dbReference type="GO" id="GO:0005829">
    <property type="term" value="C:cytosol"/>
    <property type="evidence" value="ECO:0007669"/>
    <property type="project" value="TreeGrafter"/>
</dbReference>
<dbReference type="FunFam" id="3.40.30.10:FF:000001">
    <property type="entry name" value="Thioredoxin"/>
    <property type="match status" value="1"/>
</dbReference>
<evidence type="ECO:0000259" key="10">
    <source>
        <dbReference type="PROSITE" id="PS51352"/>
    </source>
</evidence>
<gene>
    <name evidence="11" type="ORF">GA0070609_6338</name>
</gene>
<feature type="site" description="Deprotonates C-terminal active site Cys" evidence="8">
    <location>
        <position position="32"/>
    </location>
</feature>
<feature type="site" description="Contributes to redox potential value" evidence="8">
    <location>
        <position position="40"/>
    </location>
</feature>
<dbReference type="RefSeq" id="WP_088997106.1">
    <property type="nucleotide sequence ID" value="NZ_JBFAQF010000001.1"/>
</dbReference>
<feature type="site" description="Contributes to redox potential value" evidence="8">
    <location>
        <position position="39"/>
    </location>
</feature>
<comment type="similarity">
    <text evidence="1 7">Belongs to the thioredoxin family.</text>
</comment>
<dbReference type="GO" id="GO:0045454">
    <property type="term" value="P:cell redox homeostasis"/>
    <property type="evidence" value="ECO:0007669"/>
    <property type="project" value="TreeGrafter"/>
</dbReference>
<evidence type="ECO:0000256" key="8">
    <source>
        <dbReference type="PIRSR" id="PIRSR000077-1"/>
    </source>
</evidence>
<keyword evidence="4 9" id="KW-1015">Disulfide bond</keyword>
<evidence type="ECO:0000256" key="4">
    <source>
        <dbReference type="ARBA" id="ARBA00023157"/>
    </source>
</evidence>
<feature type="active site" description="Nucleophile" evidence="8">
    <location>
        <position position="38"/>
    </location>
</feature>
<dbReference type="CDD" id="cd02947">
    <property type="entry name" value="TRX_family"/>
    <property type="match status" value="1"/>
</dbReference>
<dbReference type="SUPFAM" id="SSF52833">
    <property type="entry name" value="Thioredoxin-like"/>
    <property type="match status" value="1"/>
</dbReference>
<dbReference type="PROSITE" id="PS00194">
    <property type="entry name" value="THIOREDOXIN_1"/>
    <property type="match status" value="1"/>
</dbReference>
<dbReference type="GO" id="GO:0015035">
    <property type="term" value="F:protein-disulfide reductase activity"/>
    <property type="evidence" value="ECO:0007669"/>
    <property type="project" value="UniProtKB-UniRule"/>
</dbReference>
<dbReference type="Pfam" id="PF00085">
    <property type="entry name" value="Thioredoxin"/>
    <property type="match status" value="1"/>
</dbReference>
<keyword evidence="2" id="KW-0813">Transport</keyword>
<reference evidence="11 12" key="1">
    <citation type="submission" date="2016-06" db="EMBL/GenBank/DDBJ databases">
        <authorList>
            <person name="Kjaerup R.B."/>
            <person name="Dalgaard T.S."/>
            <person name="Juul-Madsen H.R."/>
        </authorList>
    </citation>
    <scope>NUCLEOTIDE SEQUENCE [LARGE SCALE GENOMIC DNA]</scope>
    <source>
        <strain evidence="11 12">DSM 43904</strain>
    </source>
</reference>
<sequence length="116" mass="12467">MPEVAQSGSLTAVTDATFDSAVLAADRPVVVDFWADWCPPCRAISRSLAELADEFAGRLDITTINSDENPETTRRYGVMSLPTLLVFDRGELVGSIVGARPKNHLRAALGRHVGDA</sequence>
<organism evidence="11 12">
    <name type="scientific">Micromonospora echinaurantiaca</name>
    <dbReference type="NCBI Taxonomy" id="47857"/>
    <lineage>
        <taxon>Bacteria</taxon>
        <taxon>Bacillati</taxon>
        <taxon>Actinomycetota</taxon>
        <taxon>Actinomycetes</taxon>
        <taxon>Micromonosporales</taxon>
        <taxon>Micromonosporaceae</taxon>
        <taxon>Micromonospora</taxon>
    </lineage>
</organism>
<evidence type="ECO:0000313" key="12">
    <source>
        <dbReference type="Proteomes" id="UP000198217"/>
    </source>
</evidence>
<dbReference type="PROSITE" id="PS51352">
    <property type="entry name" value="THIOREDOXIN_2"/>
    <property type="match status" value="1"/>
</dbReference>
<evidence type="ECO:0000256" key="9">
    <source>
        <dbReference type="PIRSR" id="PIRSR000077-4"/>
    </source>
</evidence>
<dbReference type="EMBL" id="LT607750">
    <property type="protein sequence ID" value="SCG80267.1"/>
    <property type="molecule type" value="Genomic_DNA"/>
</dbReference>
<evidence type="ECO:0000256" key="1">
    <source>
        <dbReference type="ARBA" id="ARBA00008987"/>
    </source>
</evidence>
<dbReference type="InterPro" id="IPR005746">
    <property type="entry name" value="Thioredoxin"/>
</dbReference>
<dbReference type="PANTHER" id="PTHR45663">
    <property type="entry name" value="GEO12009P1"/>
    <property type="match status" value="1"/>
</dbReference>
<evidence type="ECO:0000256" key="6">
    <source>
        <dbReference type="NCBIfam" id="TIGR01068"/>
    </source>
</evidence>
<accession>A0A1C5KC19</accession>
<name>A0A1C5KC19_9ACTN</name>
<dbReference type="AlphaFoldDB" id="A0A1C5KC19"/>
<dbReference type="PRINTS" id="PR00421">
    <property type="entry name" value="THIOREDOXIN"/>
</dbReference>
<protein>
    <recommendedName>
        <fullName evidence="6 7">Thioredoxin</fullName>
    </recommendedName>
</protein>
<dbReference type="Proteomes" id="UP000198217">
    <property type="component" value="Chromosome I"/>
</dbReference>
<dbReference type="PANTHER" id="PTHR45663:SF11">
    <property type="entry name" value="GEO12009P1"/>
    <property type="match status" value="1"/>
</dbReference>
<feature type="disulfide bond" description="Redox-active" evidence="9">
    <location>
        <begin position="38"/>
        <end position="41"/>
    </location>
</feature>
<dbReference type="PIRSF" id="PIRSF000077">
    <property type="entry name" value="Thioredoxin"/>
    <property type="match status" value="1"/>
</dbReference>
<dbReference type="Gene3D" id="3.40.30.10">
    <property type="entry name" value="Glutaredoxin"/>
    <property type="match status" value="1"/>
</dbReference>
<evidence type="ECO:0000256" key="5">
    <source>
        <dbReference type="ARBA" id="ARBA00023284"/>
    </source>
</evidence>
<dbReference type="NCBIfam" id="TIGR01068">
    <property type="entry name" value="thioredoxin"/>
    <property type="match status" value="1"/>
</dbReference>
<keyword evidence="12" id="KW-1185">Reference proteome</keyword>
<evidence type="ECO:0000256" key="2">
    <source>
        <dbReference type="ARBA" id="ARBA00022448"/>
    </source>
</evidence>
<feature type="active site" description="Nucleophile" evidence="8">
    <location>
        <position position="41"/>
    </location>
</feature>
<dbReference type="InterPro" id="IPR036249">
    <property type="entry name" value="Thioredoxin-like_sf"/>
</dbReference>
<dbReference type="InterPro" id="IPR017937">
    <property type="entry name" value="Thioredoxin_CS"/>
</dbReference>
<proteinExistence type="inferred from homology"/>
<dbReference type="InterPro" id="IPR013766">
    <property type="entry name" value="Thioredoxin_domain"/>
</dbReference>